<dbReference type="InterPro" id="IPR029456">
    <property type="entry name" value="Sialidase_N"/>
</dbReference>
<feature type="domain" description="Sialidase" evidence="5">
    <location>
        <begin position="403"/>
        <end position="690"/>
    </location>
</feature>
<keyword evidence="7" id="KW-0326">Glycosidase</keyword>
<name>A0A5C6AUZ7_9BACT</name>
<dbReference type="Pfam" id="PF14873">
    <property type="entry name" value="BNR_assoc_N"/>
    <property type="match status" value="1"/>
</dbReference>
<dbReference type="InterPro" id="IPR036278">
    <property type="entry name" value="Sialidase_sf"/>
</dbReference>
<evidence type="ECO:0000259" key="5">
    <source>
        <dbReference type="Pfam" id="PF13088"/>
    </source>
</evidence>
<dbReference type="Gene3D" id="2.60.40.1290">
    <property type="match status" value="1"/>
</dbReference>
<keyword evidence="7" id="KW-0378">Hydrolase</keyword>
<dbReference type="EMBL" id="SJPM01000001">
    <property type="protein sequence ID" value="TWU03261.1"/>
    <property type="molecule type" value="Genomic_DNA"/>
</dbReference>
<evidence type="ECO:0000313" key="7">
    <source>
        <dbReference type="EMBL" id="TWU03261.1"/>
    </source>
</evidence>
<gene>
    <name evidence="7" type="primary">nedA</name>
    <name evidence="7" type="ORF">Pla100_01790</name>
</gene>
<dbReference type="GO" id="GO:0005737">
    <property type="term" value="C:cytoplasm"/>
    <property type="evidence" value="ECO:0007669"/>
    <property type="project" value="TreeGrafter"/>
</dbReference>
<dbReference type="RefSeq" id="WP_146575821.1">
    <property type="nucleotide sequence ID" value="NZ_SJPM01000001.1"/>
</dbReference>
<comment type="catalytic activity">
    <reaction evidence="1">
        <text>Hydrolysis of alpha-(2-&gt;3)-, alpha-(2-&gt;6)-, alpha-(2-&gt;8)- glycosidic linkages of terminal sialic acid residues in oligosaccharides, glycoproteins, glycolipids, colominic acid and synthetic substrates.</text>
        <dbReference type="EC" id="3.2.1.18"/>
    </reaction>
</comment>
<evidence type="ECO:0000256" key="2">
    <source>
        <dbReference type="ARBA" id="ARBA00009348"/>
    </source>
</evidence>
<comment type="similarity">
    <text evidence="2">Belongs to the glycosyl hydrolase 33 family.</text>
</comment>
<dbReference type="PANTHER" id="PTHR10628">
    <property type="entry name" value="SIALIDASE"/>
    <property type="match status" value="1"/>
</dbReference>
<dbReference type="Pfam" id="PF13088">
    <property type="entry name" value="BNR_2"/>
    <property type="match status" value="1"/>
</dbReference>
<proteinExistence type="inferred from homology"/>
<keyword evidence="8" id="KW-1185">Reference proteome</keyword>
<dbReference type="SUPFAM" id="SSF50939">
    <property type="entry name" value="Sialidases"/>
    <property type="match status" value="1"/>
</dbReference>
<comment type="caution">
    <text evidence="7">The sequence shown here is derived from an EMBL/GenBank/DDBJ whole genome shotgun (WGS) entry which is preliminary data.</text>
</comment>
<dbReference type="Gene3D" id="2.120.10.10">
    <property type="match status" value="1"/>
</dbReference>
<evidence type="ECO:0000313" key="8">
    <source>
        <dbReference type="Proteomes" id="UP000316213"/>
    </source>
</evidence>
<feature type="region of interest" description="Disordered" evidence="4">
    <location>
        <begin position="1"/>
        <end position="22"/>
    </location>
</feature>
<dbReference type="PANTHER" id="PTHR10628:SF30">
    <property type="entry name" value="EXO-ALPHA-SIALIDASE"/>
    <property type="match status" value="1"/>
</dbReference>
<protein>
    <recommendedName>
        <fullName evidence="3">exo-alpha-sialidase</fullName>
        <ecNumber evidence="3">3.2.1.18</ecNumber>
    </recommendedName>
</protein>
<dbReference type="GO" id="GO:0006689">
    <property type="term" value="P:ganglioside catabolic process"/>
    <property type="evidence" value="ECO:0007669"/>
    <property type="project" value="TreeGrafter"/>
</dbReference>
<dbReference type="Proteomes" id="UP000316213">
    <property type="component" value="Unassembled WGS sequence"/>
</dbReference>
<dbReference type="GO" id="GO:0009313">
    <property type="term" value="P:oligosaccharide catabolic process"/>
    <property type="evidence" value="ECO:0007669"/>
    <property type="project" value="TreeGrafter"/>
</dbReference>
<dbReference type="GO" id="GO:0016020">
    <property type="term" value="C:membrane"/>
    <property type="evidence" value="ECO:0007669"/>
    <property type="project" value="TreeGrafter"/>
</dbReference>
<evidence type="ECO:0000256" key="4">
    <source>
        <dbReference type="SAM" id="MobiDB-lite"/>
    </source>
</evidence>
<feature type="domain" description="Sialidase N-terminal" evidence="6">
    <location>
        <begin position="225"/>
        <end position="348"/>
    </location>
</feature>
<evidence type="ECO:0000256" key="3">
    <source>
        <dbReference type="ARBA" id="ARBA00012733"/>
    </source>
</evidence>
<dbReference type="OrthoDB" id="7294637at2"/>
<dbReference type="AlphaFoldDB" id="A0A5C6AUZ7"/>
<dbReference type="InterPro" id="IPR026856">
    <property type="entry name" value="Sialidase_fam"/>
</dbReference>
<organism evidence="7 8">
    <name type="scientific">Neorhodopirellula pilleata</name>
    <dbReference type="NCBI Taxonomy" id="2714738"/>
    <lineage>
        <taxon>Bacteria</taxon>
        <taxon>Pseudomonadati</taxon>
        <taxon>Planctomycetota</taxon>
        <taxon>Planctomycetia</taxon>
        <taxon>Pirellulales</taxon>
        <taxon>Pirellulaceae</taxon>
        <taxon>Neorhodopirellula</taxon>
    </lineage>
</organism>
<dbReference type="CDD" id="cd15482">
    <property type="entry name" value="Sialidase_non-viral"/>
    <property type="match status" value="1"/>
</dbReference>
<dbReference type="GO" id="GO:0004308">
    <property type="term" value="F:exo-alpha-sialidase activity"/>
    <property type="evidence" value="ECO:0007669"/>
    <property type="project" value="UniProtKB-EC"/>
</dbReference>
<accession>A0A5C6AUZ7</accession>
<evidence type="ECO:0000259" key="6">
    <source>
        <dbReference type="Pfam" id="PF14873"/>
    </source>
</evidence>
<evidence type="ECO:0000256" key="1">
    <source>
        <dbReference type="ARBA" id="ARBA00000427"/>
    </source>
</evidence>
<dbReference type="InterPro" id="IPR011040">
    <property type="entry name" value="Sialidase"/>
</dbReference>
<reference evidence="7 8" key="1">
    <citation type="submission" date="2019-02" db="EMBL/GenBank/DDBJ databases">
        <title>Deep-cultivation of Planctomycetes and their phenomic and genomic characterization uncovers novel biology.</title>
        <authorList>
            <person name="Wiegand S."/>
            <person name="Jogler M."/>
            <person name="Boedeker C."/>
            <person name="Pinto D."/>
            <person name="Vollmers J."/>
            <person name="Rivas-Marin E."/>
            <person name="Kohn T."/>
            <person name="Peeters S.H."/>
            <person name="Heuer A."/>
            <person name="Rast P."/>
            <person name="Oberbeckmann S."/>
            <person name="Bunk B."/>
            <person name="Jeske O."/>
            <person name="Meyerdierks A."/>
            <person name="Storesund J.E."/>
            <person name="Kallscheuer N."/>
            <person name="Luecker S."/>
            <person name="Lage O.M."/>
            <person name="Pohl T."/>
            <person name="Merkel B.J."/>
            <person name="Hornburger P."/>
            <person name="Mueller R.-W."/>
            <person name="Bruemmer F."/>
            <person name="Labrenz M."/>
            <person name="Spormann A.M."/>
            <person name="Op Den Camp H."/>
            <person name="Overmann J."/>
            <person name="Amann R."/>
            <person name="Jetten M.S.M."/>
            <person name="Mascher T."/>
            <person name="Medema M.H."/>
            <person name="Devos D.P."/>
            <person name="Kaster A.-K."/>
            <person name="Ovreas L."/>
            <person name="Rohde M."/>
            <person name="Galperin M.Y."/>
            <person name="Jogler C."/>
        </authorList>
    </citation>
    <scope>NUCLEOTIDE SEQUENCE [LARGE SCALE GENOMIC DNA]</scope>
    <source>
        <strain evidence="7 8">Pla100</strain>
    </source>
</reference>
<dbReference type="EC" id="3.2.1.18" evidence="3"/>
<sequence>MIGHRSGYGPVPRHCRTPRTGSAPINGRKIYVGVRVSSVACLLWLSSVGGTGAIADDFEDAPAGPFERMQTDLGVWQVIDSTDADRALIESEHASWGRHCLQITGKHLGQDPREGMTTVELKLAHRPDADSELSFVAERWTSKPPFSFRIDALNDSDWTEIYNGDSLIEVGRSFRSKIKISLGESPPMRLRFRINSPPATGVLIDHVRIAAPKPQVVVGVESPAVTLPALIGKPLAPLAKLRIETNGTLQPVSIRTIAMELDATTDLNDLASVELVFGGEANALTDGKRVDVTPQLRPGRREFTVTCPESWGPLVEGGNHVWVACSLSKHADISHRVGARFSSITFSDGRVIPLEGARNAQRMGISLRDGGADGVHTYRIPGLATTNAGTLIAVYDIRYRGGGDLPGDIDVGMSRSTDGGRTWEPMRVIMDMGDDPAWRYDGIGDPAVLVDRNTGTIWVAGLWSHGNRGWWGTGPGLSPEETGQLVLVRSDDDGRTWSAPINITDQVKRPEWCLLFQGPGMGITMRDGTLVFAAQYQDSVSNKRLPRSTIIYSRDHGIHWSIGTGAFDDTTEAQVVESEPGVLMLNCRYNRAGVRVVMTTRDMGQTWQRHPTSERSLIEPGACMASLIDASGVRNRSSDWLLFSNPNHPSVRSHITVRASPDRGLTWPAEHQILLDEGRGAGYSCLTMIDEHTVGILYEGSQAHLTFQRIPLSEWVDHQ</sequence>